<evidence type="ECO:0000256" key="3">
    <source>
        <dbReference type="ARBA" id="ARBA00024472"/>
    </source>
</evidence>
<evidence type="ECO:0000259" key="9">
    <source>
        <dbReference type="PROSITE" id="PS51084"/>
    </source>
</evidence>
<dbReference type="GO" id="GO:0000166">
    <property type="term" value="F:nucleotide binding"/>
    <property type="evidence" value="ECO:0007669"/>
    <property type="project" value="UniProtKB-KW"/>
</dbReference>
<evidence type="ECO:0000313" key="11">
    <source>
        <dbReference type="Proteomes" id="UP000746747"/>
    </source>
</evidence>
<evidence type="ECO:0000256" key="8">
    <source>
        <dbReference type="SAM" id="MobiDB-lite"/>
    </source>
</evidence>
<keyword evidence="2" id="KW-0378">Hydrolase</keyword>
<sequence length="172" mass="19814">MATVVRGCVFCNIIHGQCDKHLKASDNAVVIQDRSPHAPHHYLILSKLHINQASDLTVVDLPLVEEMDRLGRDYLRETLKERGEADTVEGWLRMGFHWSIFISVRHLHMHLLYPTREMNFLYRAIVFQSGPFFRITKNIIENLEKKRNADGRTDPKKEVRSNLTAIGPSDSP</sequence>
<dbReference type="Proteomes" id="UP000746747">
    <property type="component" value="Unassembled WGS sequence"/>
</dbReference>
<keyword evidence="11" id="KW-1185">Reference proteome</keyword>
<feature type="domain" description="HIT" evidence="9">
    <location>
        <begin position="9"/>
        <end position="122"/>
    </location>
</feature>
<evidence type="ECO:0000256" key="4">
    <source>
        <dbReference type="ARBA" id="ARBA00025764"/>
    </source>
</evidence>
<dbReference type="EMBL" id="CAKAEH010001858">
    <property type="protein sequence ID" value="CAG9539874.1"/>
    <property type="molecule type" value="Genomic_DNA"/>
</dbReference>
<dbReference type="OrthoDB" id="1915375at2759"/>
<dbReference type="SUPFAM" id="SSF54197">
    <property type="entry name" value="HIT-like"/>
    <property type="match status" value="1"/>
</dbReference>
<evidence type="ECO:0000256" key="7">
    <source>
        <dbReference type="PROSITE-ProRule" id="PRU00464"/>
    </source>
</evidence>
<organism evidence="10 11">
    <name type="scientific">Cercopithifilaria johnstoni</name>
    <dbReference type="NCBI Taxonomy" id="2874296"/>
    <lineage>
        <taxon>Eukaryota</taxon>
        <taxon>Metazoa</taxon>
        <taxon>Ecdysozoa</taxon>
        <taxon>Nematoda</taxon>
        <taxon>Chromadorea</taxon>
        <taxon>Rhabditida</taxon>
        <taxon>Spirurina</taxon>
        <taxon>Spiruromorpha</taxon>
        <taxon>Filarioidea</taxon>
        <taxon>Onchocercidae</taxon>
        <taxon>Cercopithifilaria</taxon>
    </lineage>
</organism>
<evidence type="ECO:0000256" key="1">
    <source>
        <dbReference type="ARBA" id="ARBA00022741"/>
    </source>
</evidence>
<evidence type="ECO:0000256" key="2">
    <source>
        <dbReference type="ARBA" id="ARBA00022801"/>
    </source>
</evidence>
<dbReference type="Pfam" id="PF11969">
    <property type="entry name" value="DcpS_C"/>
    <property type="match status" value="1"/>
</dbReference>
<evidence type="ECO:0000256" key="6">
    <source>
        <dbReference type="ARBA" id="ARBA00042361"/>
    </source>
</evidence>
<dbReference type="InterPro" id="IPR011146">
    <property type="entry name" value="HIT-like"/>
</dbReference>
<evidence type="ECO:0000313" key="10">
    <source>
        <dbReference type="EMBL" id="CAG9539874.1"/>
    </source>
</evidence>
<name>A0A8J2M5R5_9BILA</name>
<dbReference type="PROSITE" id="PS51084">
    <property type="entry name" value="HIT_2"/>
    <property type="match status" value="1"/>
</dbReference>
<feature type="compositionally biased region" description="Basic and acidic residues" evidence="8">
    <location>
        <begin position="147"/>
        <end position="160"/>
    </location>
</feature>
<feature type="short sequence motif" description="Histidine triad motif" evidence="7">
    <location>
        <begin position="106"/>
        <end position="110"/>
    </location>
</feature>
<dbReference type="Gene3D" id="3.30.428.10">
    <property type="entry name" value="HIT-like"/>
    <property type="match status" value="1"/>
</dbReference>
<proteinExistence type="inferred from homology"/>
<evidence type="ECO:0000256" key="5">
    <source>
        <dbReference type="ARBA" id="ARBA00039802"/>
    </source>
</evidence>
<dbReference type="GO" id="GO:0016787">
    <property type="term" value="F:hydrolase activity"/>
    <property type="evidence" value="ECO:0007669"/>
    <property type="project" value="UniProtKB-KW"/>
</dbReference>
<comment type="similarity">
    <text evidence="4">Belongs to the HINT family.</text>
</comment>
<reference evidence="10" key="1">
    <citation type="submission" date="2021-09" db="EMBL/GenBank/DDBJ databases">
        <authorList>
            <consortium name="Pathogen Informatics"/>
        </authorList>
    </citation>
    <scope>NUCLEOTIDE SEQUENCE</scope>
</reference>
<protein>
    <recommendedName>
        <fullName evidence="5">Adenosine 5'-monophosphoramidase HINT3</fullName>
    </recommendedName>
    <alternativeName>
        <fullName evidence="6">Histidine triad nucleotide-binding protein 3</fullName>
    </alternativeName>
</protein>
<dbReference type="PANTHER" id="PTHR12486">
    <property type="entry name" value="APRATAXIN-RELATED"/>
    <property type="match status" value="1"/>
</dbReference>
<comment type="catalytic activity">
    <reaction evidence="3">
        <text>adenosine 5'-phosphoramidate + H2O = NH4(+) + AMP</text>
        <dbReference type="Rhea" id="RHEA:67916"/>
        <dbReference type="ChEBI" id="CHEBI:15377"/>
        <dbReference type="ChEBI" id="CHEBI:28938"/>
        <dbReference type="ChEBI" id="CHEBI:57890"/>
        <dbReference type="ChEBI" id="CHEBI:456215"/>
    </reaction>
</comment>
<dbReference type="PANTHER" id="PTHR12486:SF5">
    <property type="entry name" value="ADENOSINE 5'-MONOPHOSPHORAMIDASE HINT3"/>
    <property type="match status" value="1"/>
</dbReference>
<gene>
    <name evidence="10" type="ORF">CJOHNSTONI_LOCUS9437</name>
</gene>
<keyword evidence="1" id="KW-0547">Nucleotide-binding</keyword>
<accession>A0A8J2M5R5</accession>
<comment type="caution">
    <text evidence="10">The sequence shown here is derived from an EMBL/GenBank/DDBJ whole genome shotgun (WGS) entry which is preliminary data.</text>
</comment>
<dbReference type="InterPro" id="IPR036265">
    <property type="entry name" value="HIT-like_sf"/>
</dbReference>
<dbReference type="AlphaFoldDB" id="A0A8J2M5R5"/>
<feature type="region of interest" description="Disordered" evidence="8">
    <location>
        <begin position="147"/>
        <end position="172"/>
    </location>
</feature>